<keyword evidence="1" id="KW-0677">Repeat</keyword>
<feature type="repeat" description="ANK" evidence="3">
    <location>
        <begin position="78"/>
        <end position="111"/>
    </location>
</feature>
<feature type="repeat" description="ANK" evidence="3">
    <location>
        <begin position="112"/>
        <end position="145"/>
    </location>
</feature>
<evidence type="ECO:0000256" key="3">
    <source>
        <dbReference type="PROSITE-ProRule" id="PRU00023"/>
    </source>
</evidence>
<name>A0AAW5ECD9_9BACI</name>
<accession>A0AAW5ECD9</accession>
<dbReference type="PANTHER" id="PTHR24198">
    <property type="entry name" value="ANKYRIN REPEAT AND PROTEIN KINASE DOMAIN-CONTAINING PROTEIN"/>
    <property type="match status" value="1"/>
</dbReference>
<dbReference type="AlphaFoldDB" id="A0AAW5ECD9"/>
<feature type="repeat" description="ANK" evidence="3">
    <location>
        <begin position="39"/>
        <end position="71"/>
    </location>
</feature>
<evidence type="ECO:0000256" key="2">
    <source>
        <dbReference type="ARBA" id="ARBA00023043"/>
    </source>
</evidence>
<keyword evidence="2 3" id="KW-0040">ANK repeat</keyword>
<comment type="caution">
    <text evidence="4">The sequence shown here is derived from an EMBL/GenBank/DDBJ whole genome shotgun (WGS) entry which is preliminary data.</text>
</comment>
<dbReference type="PROSITE" id="PS50088">
    <property type="entry name" value="ANK_REPEAT"/>
    <property type="match status" value="3"/>
</dbReference>
<dbReference type="InterPro" id="IPR002110">
    <property type="entry name" value="Ankyrin_rpt"/>
</dbReference>
<dbReference type="InterPro" id="IPR036770">
    <property type="entry name" value="Ankyrin_rpt-contain_sf"/>
</dbReference>
<dbReference type="EMBL" id="JAKTTI010000022">
    <property type="protein sequence ID" value="MCH1626439.1"/>
    <property type="molecule type" value="Genomic_DNA"/>
</dbReference>
<dbReference type="PROSITE" id="PS50297">
    <property type="entry name" value="ANK_REP_REGION"/>
    <property type="match status" value="2"/>
</dbReference>
<keyword evidence="5" id="KW-1185">Reference proteome</keyword>
<dbReference type="Gene3D" id="1.25.40.20">
    <property type="entry name" value="Ankyrin repeat-containing domain"/>
    <property type="match status" value="1"/>
</dbReference>
<dbReference type="Pfam" id="PF12796">
    <property type="entry name" value="Ank_2"/>
    <property type="match status" value="2"/>
</dbReference>
<evidence type="ECO:0000256" key="1">
    <source>
        <dbReference type="ARBA" id="ARBA00022737"/>
    </source>
</evidence>
<protein>
    <submittedName>
        <fullName evidence="4">Ankyrin repeat domain-containing protein</fullName>
    </submittedName>
</protein>
<dbReference type="SUPFAM" id="SSF48403">
    <property type="entry name" value="Ankyrin repeat"/>
    <property type="match status" value="1"/>
</dbReference>
<dbReference type="SMART" id="SM00248">
    <property type="entry name" value="ANK"/>
    <property type="match status" value="3"/>
</dbReference>
<dbReference type="PRINTS" id="PR01415">
    <property type="entry name" value="ANKYRIN"/>
</dbReference>
<reference evidence="4" key="1">
    <citation type="submission" date="2022-02" db="EMBL/GenBank/DDBJ databases">
        <title>Fredinandcohnia quinoae sp. nov. isolated from Chenopodium quinoa seeds.</title>
        <authorList>
            <person name="Saati-Santamaria Z."/>
            <person name="Flores-Felix J.D."/>
            <person name="Igual J.M."/>
            <person name="Velazquez E."/>
            <person name="Garcia-Fraile P."/>
            <person name="Martinez-Molina E."/>
        </authorList>
    </citation>
    <scope>NUCLEOTIDE SEQUENCE</scope>
    <source>
        <strain evidence="4">SECRCQ15</strain>
    </source>
</reference>
<dbReference type="Proteomes" id="UP001431131">
    <property type="component" value="Unassembled WGS sequence"/>
</dbReference>
<dbReference type="PANTHER" id="PTHR24198:SF165">
    <property type="entry name" value="ANKYRIN REPEAT-CONTAINING PROTEIN-RELATED"/>
    <property type="match status" value="1"/>
</dbReference>
<organism evidence="4 5">
    <name type="scientific">Fredinandcohnia quinoae</name>
    <dbReference type="NCBI Taxonomy" id="2918902"/>
    <lineage>
        <taxon>Bacteria</taxon>
        <taxon>Bacillati</taxon>
        <taxon>Bacillota</taxon>
        <taxon>Bacilli</taxon>
        <taxon>Bacillales</taxon>
        <taxon>Bacillaceae</taxon>
        <taxon>Fredinandcohnia</taxon>
    </lineage>
</organism>
<proteinExistence type="predicted"/>
<sequence>MSQTEMVADIFKSAQKNDTAELARLLEENPNLANTENSDGLLPLGYAAHFGNKEAVQVLLDYGADVDAISHSKIEYIPSNTALHAAIAGERSMDVIQLLLKSTANTNLFDSNSHTCLHSAAFHDDNIELIQLLLDYGADVHAKVEGGETALQVAETRGNNKVVQFLKRME</sequence>
<gene>
    <name evidence="4" type="ORF">MJG50_13955</name>
</gene>
<dbReference type="RefSeq" id="WP_240256356.1">
    <property type="nucleotide sequence ID" value="NZ_JAKTTI010000022.1"/>
</dbReference>
<evidence type="ECO:0000313" key="5">
    <source>
        <dbReference type="Proteomes" id="UP001431131"/>
    </source>
</evidence>
<evidence type="ECO:0000313" key="4">
    <source>
        <dbReference type="EMBL" id="MCH1626439.1"/>
    </source>
</evidence>